<dbReference type="GO" id="GO:0005829">
    <property type="term" value="C:cytosol"/>
    <property type="evidence" value="ECO:0007669"/>
    <property type="project" value="TreeGrafter"/>
</dbReference>
<evidence type="ECO:0000313" key="6">
    <source>
        <dbReference type="Proteomes" id="UP000193200"/>
    </source>
</evidence>
<evidence type="ECO:0000313" key="5">
    <source>
        <dbReference type="EMBL" id="SLN32734.1"/>
    </source>
</evidence>
<dbReference type="SFLD" id="SFLDS00003">
    <property type="entry name" value="Haloacid_Dehalogenase"/>
    <property type="match status" value="1"/>
</dbReference>
<dbReference type="SUPFAM" id="SSF56784">
    <property type="entry name" value="HAD-like"/>
    <property type="match status" value="1"/>
</dbReference>
<evidence type="ECO:0000256" key="1">
    <source>
        <dbReference type="ARBA" id="ARBA00000830"/>
    </source>
</evidence>
<accession>A0A1Y5S526</accession>
<evidence type="ECO:0000256" key="2">
    <source>
        <dbReference type="ARBA" id="ARBA00004818"/>
    </source>
</evidence>
<name>A0A1Y5S526_9PROT</name>
<dbReference type="InterPro" id="IPR023198">
    <property type="entry name" value="PGP-like_dom2"/>
</dbReference>
<reference evidence="5 6" key="1">
    <citation type="submission" date="2017-03" db="EMBL/GenBank/DDBJ databases">
        <authorList>
            <person name="Afonso C.L."/>
            <person name="Miller P.J."/>
            <person name="Scott M.A."/>
            <person name="Spackman E."/>
            <person name="Goraichik I."/>
            <person name="Dimitrov K.M."/>
            <person name="Suarez D.L."/>
            <person name="Swayne D.E."/>
        </authorList>
    </citation>
    <scope>NUCLEOTIDE SEQUENCE [LARGE SCALE GENOMIC DNA]</scope>
    <source>
        <strain evidence="5 6">CECT 7691</strain>
    </source>
</reference>
<dbReference type="Proteomes" id="UP000193200">
    <property type="component" value="Unassembled WGS sequence"/>
</dbReference>
<dbReference type="EMBL" id="FWFR01000001">
    <property type="protein sequence ID" value="SLN32734.1"/>
    <property type="molecule type" value="Genomic_DNA"/>
</dbReference>
<dbReference type="InterPro" id="IPR036412">
    <property type="entry name" value="HAD-like_sf"/>
</dbReference>
<dbReference type="Gene3D" id="1.10.150.240">
    <property type="entry name" value="Putative phosphatase, domain 2"/>
    <property type="match status" value="1"/>
</dbReference>
<dbReference type="InterPro" id="IPR006439">
    <property type="entry name" value="HAD-SF_hydro_IA"/>
</dbReference>
<dbReference type="InterPro" id="IPR050155">
    <property type="entry name" value="HAD-like_hydrolase_sf"/>
</dbReference>
<dbReference type="PANTHER" id="PTHR43434:SF1">
    <property type="entry name" value="PHOSPHOGLYCOLATE PHOSPHATASE"/>
    <property type="match status" value="1"/>
</dbReference>
<dbReference type="EC" id="3.1.3.18" evidence="4"/>
<comment type="pathway">
    <text evidence="2">Organic acid metabolism; glycolate biosynthesis; glycolate from 2-phosphoglycolate: step 1/1.</text>
</comment>
<dbReference type="GO" id="GO:0008967">
    <property type="term" value="F:phosphoglycolate phosphatase activity"/>
    <property type="evidence" value="ECO:0007669"/>
    <property type="project" value="UniProtKB-EC"/>
</dbReference>
<dbReference type="Pfam" id="PF00702">
    <property type="entry name" value="Hydrolase"/>
    <property type="match status" value="1"/>
</dbReference>
<keyword evidence="6" id="KW-1185">Reference proteome</keyword>
<protein>
    <recommendedName>
        <fullName evidence="4">phosphoglycolate phosphatase</fullName>
        <ecNumber evidence="4">3.1.3.18</ecNumber>
    </recommendedName>
</protein>
<sequence>MDAIRGLLFDKDGTLIDYMSTWVPGYRSAALAVADGDAALAERLLAGSGLVGDRLDPASTLACGTSPEIAASWAPALGISDAARLGDFAARLDSLFAQACIDHARAVTDLNRLLGRFRARGYRLGLATSDSHEGAIATLAAVDVAPAAFDFICGFDSGHGTKPGPGMVHAFCATVGLEPREVAMIGDNAHDHEMGRAAGAGLCVGVLTGTMTAAALARIADVVLDDIGGLEQLLMPAPDIEPATSTGRTSPWTC</sequence>
<dbReference type="PANTHER" id="PTHR43434">
    <property type="entry name" value="PHOSPHOGLYCOLATE PHOSPHATASE"/>
    <property type="match status" value="1"/>
</dbReference>
<evidence type="ECO:0000256" key="3">
    <source>
        <dbReference type="ARBA" id="ARBA00006171"/>
    </source>
</evidence>
<keyword evidence="5" id="KW-0378">Hydrolase</keyword>
<comment type="catalytic activity">
    <reaction evidence="1">
        <text>2-phosphoglycolate + H2O = glycolate + phosphate</text>
        <dbReference type="Rhea" id="RHEA:14369"/>
        <dbReference type="ChEBI" id="CHEBI:15377"/>
        <dbReference type="ChEBI" id="CHEBI:29805"/>
        <dbReference type="ChEBI" id="CHEBI:43474"/>
        <dbReference type="ChEBI" id="CHEBI:58033"/>
        <dbReference type="EC" id="3.1.3.18"/>
    </reaction>
</comment>
<dbReference type="AlphaFoldDB" id="A0A1Y5S526"/>
<proteinExistence type="inferred from homology"/>
<dbReference type="GO" id="GO:0006281">
    <property type="term" value="P:DNA repair"/>
    <property type="evidence" value="ECO:0007669"/>
    <property type="project" value="TreeGrafter"/>
</dbReference>
<gene>
    <name evidence="5" type="primary">gph_2</name>
    <name evidence="5" type="ORF">OCH7691_01230</name>
</gene>
<dbReference type="InterPro" id="IPR023214">
    <property type="entry name" value="HAD_sf"/>
</dbReference>
<dbReference type="RefSeq" id="WP_217807830.1">
    <property type="nucleotide sequence ID" value="NZ_FWFR01000001.1"/>
</dbReference>
<dbReference type="InParanoid" id="A0A1Y5S526"/>
<dbReference type="SFLD" id="SFLDG01129">
    <property type="entry name" value="C1.5:_HAD__Beta-PGM__Phosphata"/>
    <property type="match status" value="1"/>
</dbReference>
<dbReference type="Gene3D" id="3.40.50.1000">
    <property type="entry name" value="HAD superfamily/HAD-like"/>
    <property type="match status" value="1"/>
</dbReference>
<comment type="similarity">
    <text evidence="3">Belongs to the HAD-like hydrolase superfamily. CbbY/CbbZ/Gph/YieH family.</text>
</comment>
<evidence type="ECO:0000256" key="4">
    <source>
        <dbReference type="ARBA" id="ARBA00013078"/>
    </source>
</evidence>
<dbReference type="NCBIfam" id="TIGR01549">
    <property type="entry name" value="HAD-SF-IA-v1"/>
    <property type="match status" value="1"/>
</dbReference>
<organism evidence="5 6">
    <name type="scientific">Oceanibacterium hippocampi</name>
    <dbReference type="NCBI Taxonomy" id="745714"/>
    <lineage>
        <taxon>Bacteria</taxon>
        <taxon>Pseudomonadati</taxon>
        <taxon>Pseudomonadota</taxon>
        <taxon>Alphaproteobacteria</taxon>
        <taxon>Sneathiellales</taxon>
        <taxon>Sneathiellaceae</taxon>
        <taxon>Oceanibacterium</taxon>
    </lineage>
</organism>